<accession>A0A5N1J2N2</accession>
<name>A0A5N1J2N2_9BACT</name>
<reference evidence="1 2" key="1">
    <citation type="submission" date="2019-09" db="EMBL/GenBank/DDBJ databases">
        <title>Genome sequence of Adhaeribacter sp. M2.</title>
        <authorList>
            <person name="Srinivasan S."/>
        </authorList>
    </citation>
    <scope>NUCLEOTIDE SEQUENCE [LARGE SCALE GENOMIC DNA]</scope>
    <source>
        <strain evidence="1 2">M2</strain>
    </source>
</reference>
<sequence>MMEKVSWYLKGKRHIGVSSSLMLQDNGTFNFSTCGCSSKGNWVQKTDTLYLAETIAEFKFANQTGTAEATAKKCLKSNYRIDKERLFRITYDEGDWIECLKPEQN</sequence>
<evidence type="ECO:0000313" key="1">
    <source>
        <dbReference type="EMBL" id="KAA9340026.1"/>
    </source>
</evidence>
<proteinExistence type="predicted"/>
<dbReference type="RefSeq" id="WP_150903080.1">
    <property type="nucleotide sequence ID" value="NZ_VTWT01000003.1"/>
</dbReference>
<gene>
    <name evidence="1" type="ORF">F0P94_06665</name>
</gene>
<dbReference type="AlphaFoldDB" id="A0A5N1J2N2"/>
<comment type="caution">
    <text evidence="1">The sequence shown here is derived from an EMBL/GenBank/DDBJ whole genome shotgun (WGS) entry which is preliminary data.</text>
</comment>
<evidence type="ECO:0000313" key="2">
    <source>
        <dbReference type="Proteomes" id="UP000326570"/>
    </source>
</evidence>
<dbReference type="EMBL" id="VTWT01000003">
    <property type="protein sequence ID" value="KAA9340026.1"/>
    <property type="molecule type" value="Genomic_DNA"/>
</dbReference>
<keyword evidence="2" id="KW-1185">Reference proteome</keyword>
<protein>
    <submittedName>
        <fullName evidence="1">Uncharacterized protein</fullName>
    </submittedName>
</protein>
<dbReference type="Proteomes" id="UP000326570">
    <property type="component" value="Unassembled WGS sequence"/>
</dbReference>
<organism evidence="1 2">
    <name type="scientific">Adhaeribacter soli</name>
    <dbReference type="NCBI Taxonomy" id="2607655"/>
    <lineage>
        <taxon>Bacteria</taxon>
        <taxon>Pseudomonadati</taxon>
        <taxon>Bacteroidota</taxon>
        <taxon>Cytophagia</taxon>
        <taxon>Cytophagales</taxon>
        <taxon>Hymenobacteraceae</taxon>
        <taxon>Adhaeribacter</taxon>
    </lineage>
</organism>